<gene>
    <name evidence="1" type="ORF">FFLO_05352</name>
</gene>
<proteinExistence type="predicted"/>
<dbReference type="AlphaFoldDB" id="A0A8K0JIN7"/>
<evidence type="ECO:0000313" key="1">
    <source>
        <dbReference type="EMBL" id="KAG7529862.1"/>
    </source>
</evidence>
<dbReference type="Proteomes" id="UP000812966">
    <property type="component" value="Unassembled WGS sequence"/>
</dbReference>
<comment type="caution">
    <text evidence="1">The sequence shown here is derived from an EMBL/GenBank/DDBJ whole genome shotgun (WGS) entry which is preliminary data.</text>
</comment>
<reference evidence="1" key="1">
    <citation type="submission" date="2020-04" db="EMBL/GenBank/DDBJ databases">
        <title>Analysis of mating type loci in Filobasidium floriforme.</title>
        <authorList>
            <person name="Nowrousian M."/>
        </authorList>
    </citation>
    <scope>NUCLEOTIDE SEQUENCE</scope>
    <source>
        <strain evidence="1">CBS 6242</strain>
    </source>
</reference>
<organism evidence="1 2">
    <name type="scientific">Filobasidium floriforme</name>
    <dbReference type="NCBI Taxonomy" id="5210"/>
    <lineage>
        <taxon>Eukaryota</taxon>
        <taxon>Fungi</taxon>
        <taxon>Dikarya</taxon>
        <taxon>Basidiomycota</taxon>
        <taxon>Agaricomycotina</taxon>
        <taxon>Tremellomycetes</taxon>
        <taxon>Filobasidiales</taxon>
        <taxon>Filobasidiaceae</taxon>
        <taxon>Filobasidium</taxon>
    </lineage>
</organism>
<sequence length="233" mass="26282">MFFRPRLDRGVHFELQRIPAARVIVRCRHRLTPVVESPVDRSCDTLDRFAPTVSCCRNGHSHSLYGKPRVRPRLYRRTTDGTRSCVDCASDRSPPIPLAYRDIRPVDSNDYCGVGRVLGAQVSSVSQLLSLSYSPRRRGSHREIISCDDLGILDFQVILRSQSSLELNCLDEVVAVVHYTSTRTTSPTFHLLLFASSNGRAGFSIDCVVRLSSMTPIQDDMDRGQARPYLDRQ</sequence>
<evidence type="ECO:0000313" key="2">
    <source>
        <dbReference type="Proteomes" id="UP000812966"/>
    </source>
</evidence>
<dbReference type="EMBL" id="JABELV010000133">
    <property type="protein sequence ID" value="KAG7529862.1"/>
    <property type="molecule type" value="Genomic_DNA"/>
</dbReference>
<name>A0A8K0JIN7_9TREE</name>
<protein>
    <submittedName>
        <fullName evidence="1">Uncharacterized protein</fullName>
    </submittedName>
</protein>
<accession>A0A8K0JIN7</accession>
<keyword evidence="2" id="KW-1185">Reference proteome</keyword>